<accession>A0A5C5YLJ5</accession>
<comment type="caution">
    <text evidence="1">The sequence shown here is derived from an EMBL/GenBank/DDBJ whole genome shotgun (WGS) entry which is preliminary data.</text>
</comment>
<reference evidence="1 2" key="1">
    <citation type="submission" date="2019-02" db="EMBL/GenBank/DDBJ databases">
        <title>Deep-cultivation of Planctomycetes and their phenomic and genomic characterization uncovers novel biology.</title>
        <authorList>
            <person name="Wiegand S."/>
            <person name="Jogler M."/>
            <person name="Boedeker C."/>
            <person name="Pinto D."/>
            <person name="Vollmers J."/>
            <person name="Rivas-Marin E."/>
            <person name="Kohn T."/>
            <person name="Peeters S.H."/>
            <person name="Heuer A."/>
            <person name="Rast P."/>
            <person name="Oberbeckmann S."/>
            <person name="Bunk B."/>
            <person name="Jeske O."/>
            <person name="Meyerdierks A."/>
            <person name="Storesund J.E."/>
            <person name="Kallscheuer N."/>
            <person name="Luecker S."/>
            <person name="Lage O.M."/>
            <person name="Pohl T."/>
            <person name="Merkel B.J."/>
            <person name="Hornburger P."/>
            <person name="Mueller R.-W."/>
            <person name="Bruemmer F."/>
            <person name="Labrenz M."/>
            <person name="Spormann A.M."/>
            <person name="Op Den Camp H."/>
            <person name="Overmann J."/>
            <person name="Amann R."/>
            <person name="Jetten M.S.M."/>
            <person name="Mascher T."/>
            <person name="Medema M.H."/>
            <person name="Devos D.P."/>
            <person name="Kaster A.-K."/>
            <person name="Ovreas L."/>
            <person name="Rohde M."/>
            <person name="Galperin M.Y."/>
            <person name="Jogler C."/>
        </authorList>
    </citation>
    <scope>NUCLEOTIDE SEQUENCE [LARGE SCALE GENOMIC DNA]</scope>
    <source>
        <strain evidence="1 2">CA13</strain>
    </source>
</reference>
<evidence type="ECO:0000313" key="1">
    <source>
        <dbReference type="EMBL" id="TWT75775.1"/>
    </source>
</evidence>
<keyword evidence="2" id="KW-1185">Reference proteome</keyword>
<dbReference type="EMBL" id="SJPJ01000003">
    <property type="protein sequence ID" value="TWT75775.1"/>
    <property type="molecule type" value="Genomic_DNA"/>
</dbReference>
<protein>
    <submittedName>
        <fullName evidence="1">Uncharacterized protein</fullName>
    </submittedName>
</protein>
<evidence type="ECO:0000313" key="2">
    <source>
        <dbReference type="Proteomes" id="UP000315010"/>
    </source>
</evidence>
<proteinExistence type="predicted"/>
<dbReference type="AlphaFoldDB" id="A0A5C5YLJ5"/>
<organism evidence="1 2">
    <name type="scientific">Novipirellula herctigrandis</name>
    <dbReference type="NCBI Taxonomy" id="2527986"/>
    <lineage>
        <taxon>Bacteria</taxon>
        <taxon>Pseudomonadati</taxon>
        <taxon>Planctomycetota</taxon>
        <taxon>Planctomycetia</taxon>
        <taxon>Pirellulales</taxon>
        <taxon>Pirellulaceae</taxon>
        <taxon>Novipirellula</taxon>
    </lineage>
</organism>
<sequence length="223" mass="24811">MLSVVTCSPVITSTESTIKWPGFRVTIGCNGGPVVRFHEWIVNSRSPLIRTVTRLVLMRICSLIVVAFSFALGCERMHESRSSDSLRLHSVESVTLVSGAITQDGGTRMLLAVTETGKRCSIVLVQPGFGDPEFRARLYFNNEMVGVRSDREDHLLALLNAASFHFLDPSVTNTISDEEFLHAIATESDDISNDDFLRSLRDDVVDFVESDVYIEDAHKESTR</sequence>
<dbReference type="Proteomes" id="UP000315010">
    <property type="component" value="Unassembled WGS sequence"/>
</dbReference>
<name>A0A5C5YLJ5_9BACT</name>
<gene>
    <name evidence="1" type="ORF">CA13_73480</name>
</gene>